<sequence length="78" mass="8779">MSGTLVISLEEFLRESVMKAINSPSRVKRLLCLAGSLRANHRRSAERVIPTDLRQPKYLQEVPMGDPFYCEPAHPSLA</sequence>
<organism evidence="1 2">
    <name type="scientific">Pleurodeles waltl</name>
    <name type="common">Iberian ribbed newt</name>
    <dbReference type="NCBI Taxonomy" id="8319"/>
    <lineage>
        <taxon>Eukaryota</taxon>
        <taxon>Metazoa</taxon>
        <taxon>Chordata</taxon>
        <taxon>Craniata</taxon>
        <taxon>Vertebrata</taxon>
        <taxon>Euteleostomi</taxon>
        <taxon>Amphibia</taxon>
        <taxon>Batrachia</taxon>
        <taxon>Caudata</taxon>
        <taxon>Salamandroidea</taxon>
        <taxon>Salamandridae</taxon>
        <taxon>Pleurodelinae</taxon>
        <taxon>Pleurodeles</taxon>
    </lineage>
</organism>
<evidence type="ECO:0000313" key="2">
    <source>
        <dbReference type="Proteomes" id="UP001066276"/>
    </source>
</evidence>
<proteinExistence type="predicted"/>
<evidence type="ECO:0000313" key="1">
    <source>
        <dbReference type="EMBL" id="KAJ1135439.1"/>
    </source>
</evidence>
<dbReference type="EMBL" id="JANPWB010000010">
    <property type="protein sequence ID" value="KAJ1135439.1"/>
    <property type="molecule type" value="Genomic_DNA"/>
</dbReference>
<gene>
    <name evidence="1" type="ORF">NDU88_001879</name>
</gene>
<reference evidence="1" key="1">
    <citation type="journal article" date="2022" name="bioRxiv">
        <title>Sequencing and chromosome-scale assembly of the giantPleurodeles waltlgenome.</title>
        <authorList>
            <person name="Brown T."/>
            <person name="Elewa A."/>
            <person name="Iarovenko S."/>
            <person name="Subramanian E."/>
            <person name="Araus A.J."/>
            <person name="Petzold A."/>
            <person name="Susuki M."/>
            <person name="Suzuki K.-i.T."/>
            <person name="Hayashi T."/>
            <person name="Toyoda A."/>
            <person name="Oliveira C."/>
            <person name="Osipova E."/>
            <person name="Leigh N.D."/>
            <person name="Simon A."/>
            <person name="Yun M.H."/>
        </authorList>
    </citation>
    <scope>NUCLEOTIDE SEQUENCE</scope>
    <source>
        <strain evidence="1">20211129_DDA</strain>
        <tissue evidence="1">Liver</tissue>
    </source>
</reference>
<keyword evidence="2" id="KW-1185">Reference proteome</keyword>
<dbReference type="AlphaFoldDB" id="A0AAV7Q8B2"/>
<protein>
    <submittedName>
        <fullName evidence="1">Uncharacterized protein</fullName>
    </submittedName>
</protein>
<name>A0AAV7Q8B2_PLEWA</name>
<comment type="caution">
    <text evidence="1">The sequence shown here is derived from an EMBL/GenBank/DDBJ whole genome shotgun (WGS) entry which is preliminary data.</text>
</comment>
<accession>A0AAV7Q8B2</accession>
<dbReference type="Proteomes" id="UP001066276">
    <property type="component" value="Chromosome 6"/>
</dbReference>